<dbReference type="VEuPathDB" id="CryptoDB:Cvel_902"/>
<sequence length="227" mass="25768">MAAEKEEEWLEITFTNMPYEEYDFSLEIGGAFFNKQKECVAMIGASETVASCTHEASSSPPSEEDSFMLGYFDAEFEDFYKETACQGQRIWIRRDSLPEGVMGFAFGVAIKGGGSEKLDWSAELKVNVNDAEGDSKYTLLPDPKGSSMHRMLVVAFMLRAEGEWHVFPVEKYLTELDREESAEWSAREKMQAQFEIEANKYIHFEKEPGGEKAYKMRPAGIEGKPRD</sequence>
<reference evidence="1" key="1">
    <citation type="submission" date="2014-11" db="EMBL/GenBank/DDBJ databases">
        <authorList>
            <person name="Otto D Thomas"/>
            <person name="Naeem Raeece"/>
        </authorList>
    </citation>
    <scope>NUCLEOTIDE SEQUENCE</scope>
</reference>
<evidence type="ECO:0000313" key="1">
    <source>
        <dbReference type="EMBL" id="CEM40751.1"/>
    </source>
</evidence>
<proteinExistence type="predicted"/>
<name>A0A0G4H9Y4_9ALVE</name>
<organism evidence="1">
    <name type="scientific">Chromera velia CCMP2878</name>
    <dbReference type="NCBI Taxonomy" id="1169474"/>
    <lineage>
        <taxon>Eukaryota</taxon>
        <taxon>Sar</taxon>
        <taxon>Alveolata</taxon>
        <taxon>Colpodellida</taxon>
        <taxon>Chromeraceae</taxon>
        <taxon>Chromera</taxon>
    </lineage>
</organism>
<protein>
    <submittedName>
        <fullName evidence="1">Uncharacterized protein</fullName>
    </submittedName>
</protein>
<gene>
    <name evidence="1" type="ORF">Cvel_902</name>
</gene>
<accession>A0A0G4H9Y4</accession>
<dbReference type="EMBL" id="CDMZ01002095">
    <property type="protein sequence ID" value="CEM40751.1"/>
    <property type="molecule type" value="Genomic_DNA"/>
</dbReference>
<dbReference type="AlphaFoldDB" id="A0A0G4H9Y4"/>